<name>A0A3M7QL54_BRAPC</name>
<keyword evidence="1" id="KW-0812">Transmembrane</keyword>
<evidence type="ECO:0000313" key="2">
    <source>
        <dbReference type="EMBL" id="RNA12177.1"/>
    </source>
</evidence>
<feature type="transmembrane region" description="Helical" evidence="1">
    <location>
        <begin position="51"/>
        <end position="73"/>
    </location>
</feature>
<evidence type="ECO:0000313" key="3">
    <source>
        <dbReference type="Proteomes" id="UP000276133"/>
    </source>
</evidence>
<accession>A0A3M7QL54</accession>
<sequence>MLRKNRYIGMLQFVKLSRNGRATLDVGKKNNISIIHRSALIVILVNYSKIWFVYMSHLIFRLVITNCIAWLWVPHLQLESIT</sequence>
<dbReference type="AlphaFoldDB" id="A0A3M7QL54"/>
<protein>
    <submittedName>
        <fullName evidence="2">Uncharacterized protein</fullName>
    </submittedName>
</protein>
<dbReference type="Proteomes" id="UP000276133">
    <property type="component" value="Unassembled WGS sequence"/>
</dbReference>
<proteinExistence type="predicted"/>
<keyword evidence="3" id="KW-1185">Reference proteome</keyword>
<keyword evidence="1" id="KW-1133">Transmembrane helix</keyword>
<dbReference type="EMBL" id="REGN01005751">
    <property type="protein sequence ID" value="RNA12177.1"/>
    <property type="molecule type" value="Genomic_DNA"/>
</dbReference>
<keyword evidence="1" id="KW-0472">Membrane</keyword>
<comment type="caution">
    <text evidence="2">The sequence shown here is derived from an EMBL/GenBank/DDBJ whole genome shotgun (WGS) entry which is preliminary data.</text>
</comment>
<reference evidence="2 3" key="1">
    <citation type="journal article" date="2018" name="Sci. Rep.">
        <title>Genomic signatures of local adaptation to the degree of environmental predictability in rotifers.</title>
        <authorList>
            <person name="Franch-Gras L."/>
            <person name="Hahn C."/>
            <person name="Garcia-Roger E.M."/>
            <person name="Carmona M.J."/>
            <person name="Serra M."/>
            <person name="Gomez A."/>
        </authorList>
    </citation>
    <scope>NUCLEOTIDE SEQUENCE [LARGE SCALE GENOMIC DNA]</scope>
    <source>
        <strain evidence="2">HYR1</strain>
    </source>
</reference>
<organism evidence="2 3">
    <name type="scientific">Brachionus plicatilis</name>
    <name type="common">Marine rotifer</name>
    <name type="synonym">Brachionus muelleri</name>
    <dbReference type="NCBI Taxonomy" id="10195"/>
    <lineage>
        <taxon>Eukaryota</taxon>
        <taxon>Metazoa</taxon>
        <taxon>Spiralia</taxon>
        <taxon>Gnathifera</taxon>
        <taxon>Rotifera</taxon>
        <taxon>Eurotatoria</taxon>
        <taxon>Monogononta</taxon>
        <taxon>Pseudotrocha</taxon>
        <taxon>Ploima</taxon>
        <taxon>Brachionidae</taxon>
        <taxon>Brachionus</taxon>
    </lineage>
</organism>
<gene>
    <name evidence="2" type="ORF">BpHYR1_028096</name>
</gene>
<evidence type="ECO:0000256" key="1">
    <source>
        <dbReference type="SAM" id="Phobius"/>
    </source>
</evidence>